<comment type="caution">
    <text evidence="2">The sequence shown here is derived from an EMBL/GenBank/DDBJ whole genome shotgun (WGS) entry which is preliminary data.</text>
</comment>
<keyword evidence="1" id="KW-0812">Transmembrane</keyword>
<name>A0ABQ9IYQ8_9CUCU</name>
<feature type="transmembrane region" description="Helical" evidence="1">
    <location>
        <begin position="37"/>
        <end position="56"/>
    </location>
</feature>
<evidence type="ECO:0000313" key="2">
    <source>
        <dbReference type="EMBL" id="KAJ8969402.1"/>
    </source>
</evidence>
<feature type="transmembrane region" description="Helical" evidence="1">
    <location>
        <begin position="12"/>
        <end position="31"/>
    </location>
</feature>
<evidence type="ECO:0000313" key="3">
    <source>
        <dbReference type="Proteomes" id="UP001162164"/>
    </source>
</evidence>
<dbReference type="EMBL" id="JAPWTJ010001811">
    <property type="protein sequence ID" value="KAJ8969402.1"/>
    <property type="molecule type" value="Genomic_DNA"/>
</dbReference>
<sequence>MELEDYNFDIKLVFIFVSVNGGPAIVAPPFVCTGSASIFFDKLTLKIMFFVMAILATEKDRC</sequence>
<reference evidence="2" key="1">
    <citation type="journal article" date="2023" name="Insect Mol. Biol.">
        <title>Genome sequencing provides insights into the evolution of gene families encoding plant cell wall-degrading enzymes in longhorned beetles.</title>
        <authorList>
            <person name="Shin N.R."/>
            <person name="Okamura Y."/>
            <person name="Kirsch R."/>
            <person name="Pauchet Y."/>
        </authorList>
    </citation>
    <scope>NUCLEOTIDE SEQUENCE</scope>
    <source>
        <strain evidence="2">MMC_N1</strain>
    </source>
</reference>
<keyword evidence="1" id="KW-0472">Membrane</keyword>
<accession>A0ABQ9IYQ8</accession>
<proteinExistence type="predicted"/>
<keyword evidence="3" id="KW-1185">Reference proteome</keyword>
<keyword evidence="1" id="KW-1133">Transmembrane helix</keyword>
<gene>
    <name evidence="2" type="ORF">NQ317_010310</name>
</gene>
<evidence type="ECO:0000256" key="1">
    <source>
        <dbReference type="SAM" id="Phobius"/>
    </source>
</evidence>
<dbReference type="Proteomes" id="UP001162164">
    <property type="component" value="Unassembled WGS sequence"/>
</dbReference>
<organism evidence="2 3">
    <name type="scientific">Molorchus minor</name>
    <dbReference type="NCBI Taxonomy" id="1323400"/>
    <lineage>
        <taxon>Eukaryota</taxon>
        <taxon>Metazoa</taxon>
        <taxon>Ecdysozoa</taxon>
        <taxon>Arthropoda</taxon>
        <taxon>Hexapoda</taxon>
        <taxon>Insecta</taxon>
        <taxon>Pterygota</taxon>
        <taxon>Neoptera</taxon>
        <taxon>Endopterygota</taxon>
        <taxon>Coleoptera</taxon>
        <taxon>Polyphaga</taxon>
        <taxon>Cucujiformia</taxon>
        <taxon>Chrysomeloidea</taxon>
        <taxon>Cerambycidae</taxon>
        <taxon>Lamiinae</taxon>
        <taxon>Monochamini</taxon>
        <taxon>Molorchus</taxon>
    </lineage>
</organism>
<protein>
    <submittedName>
        <fullName evidence="2">Uncharacterized protein</fullName>
    </submittedName>
</protein>